<sequence>MLITINTDKQLIRVDTWDEIIERAGFTNDLDPKQHELKAIIGRYAFRDKLRCGLSSCHTPHNRGYIVVTKSGLETNIGKDCGKTHFGVDFNDMSRQFERDVTEKENRETLWSFHFRLDDLTQAIDGIRKGDRGADWLYKRSRPLVELNRGCPAAIVRRVGDLIKTGSSLVVVPREATKAETDAEEARTGRRVPRPHYIDEPVGQIGHLDALYRENDVREILVLDLEARCKELADLDIDTMTYEQLAKWVKWTGTVEEKLQRAQNAVESGRQLLTQRNLSCLSHILTDPADVDAFGQYLATLD</sequence>
<proteinExistence type="predicted"/>
<dbReference type="EMBL" id="CABPSX010000002">
    <property type="protein sequence ID" value="VVG70447.1"/>
    <property type="molecule type" value="Genomic_DNA"/>
</dbReference>
<dbReference type="AlphaFoldDB" id="A0A5E5P1W7"/>
<evidence type="ECO:0000313" key="1">
    <source>
        <dbReference type="EMBL" id="VVG70447.1"/>
    </source>
</evidence>
<evidence type="ECO:0000313" key="2">
    <source>
        <dbReference type="Proteomes" id="UP000364291"/>
    </source>
</evidence>
<organism evidence="1 2">
    <name type="scientific">Pandoraea apista</name>
    <dbReference type="NCBI Taxonomy" id="93218"/>
    <lineage>
        <taxon>Bacteria</taxon>
        <taxon>Pseudomonadati</taxon>
        <taxon>Pseudomonadota</taxon>
        <taxon>Betaproteobacteria</taxon>
        <taxon>Burkholderiales</taxon>
        <taxon>Burkholderiaceae</taxon>
        <taxon>Pandoraea</taxon>
    </lineage>
</organism>
<dbReference type="Proteomes" id="UP000364291">
    <property type="component" value="Unassembled WGS sequence"/>
</dbReference>
<name>A0A5E5P1W7_9BURK</name>
<reference evidence="1 2" key="1">
    <citation type="submission" date="2019-08" db="EMBL/GenBank/DDBJ databases">
        <authorList>
            <person name="Peeters C."/>
        </authorList>
    </citation>
    <scope>NUCLEOTIDE SEQUENCE [LARGE SCALE GENOMIC DNA]</scope>
    <source>
        <strain evidence="1 2">LMG 18089</strain>
    </source>
</reference>
<accession>A0A5E5P1W7</accession>
<gene>
    <name evidence="1" type="ORF">PAP18089_01407</name>
</gene>
<protein>
    <submittedName>
        <fullName evidence="1">Uncharacterized protein</fullName>
    </submittedName>
</protein>
<dbReference type="RefSeq" id="WP_224787382.1">
    <property type="nucleotide sequence ID" value="NZ_CABPSX010000002.1"/>
</dbReference>